<protein>
    <submittedName>
        <fullName evidence="2">Low temperature requirement protein A</fullName>
    </submittedName>
</protein>
<keyword evidence="3" id="KW-1185">Reference proteome</keyword>
<organism evidence="2 3">
    <name type="scientific">Gordonia asplenii</name>
    <dbReference type="NCBI Taxonomy" id="2725283"/>
    <lineage>
        <taxon>Bacteria</taxon>
        <taxon>Bacillati</taxon>
        <taxon>Actinomycetota</taxon>
        <taxon>Actinomycetes</taxon>
        <taxon>Mycobacteriales</taxon>
        <taxon>Gordoniaceae</taxon>
        <taxon>Gordonia</taxon>
    </lineage>
</organism>
<feature type="transmembrane region" description="Helical" evidence="1">
    <location>
        <begin position="227"/>
        <end position="246"/>
    </location>
</feature>
<gene>
    <name evidence="2" type="ORF">HH308_17810</name>
</gene>
<feature type="transmembrane region" description="Helical" evidence="1">
    <location>
        <begin position="362"/>
        <end position="380"/>
    </location>
</feature>
<feature type="transmembrane region" description="Helical" evidence="1">
    <location>
        <begin position="327"/>
        <end position="350"/>
    </location>
</feature>
<feature type="transmembrane region" description="Helical" evidence="1">
    <location>
        <begin position="158"/>
        <end position="180"/>
    </location>
</feature>
<dbReference type="PANTHER" id="PTHR36840">
    <property type="entry name" value="BLL5714 PROTEIN"/>
    <property type="match status" value="1"/>
</dbReference>
<feature type="transmembrane region" description="Helical" evidence="1">
    <location>
        <begin position="386"/>
        <end position="405"/>
    </location>
</feature>
<accession>A0A848L395</accession>
<evidence type="ECO:0000313" key="3">
    <source>
        <dbReference type="Proteomes" id="UP000550729"/>
    </source>
</evidence>
<feature type="transmembrane region" description="Helical" evidence="1">
    <location>
        <begin position="132"/>
        <end position="151"/>
    </location>
</feature>
<feature type="transmembrane region" description="Helical" evidence="1">
    <location>
        <begin position="93"/>
        <end position="120"/>
    </location>
</feature>
<feature type="transmembrane region" description="Helical" evidence="1">
    <location>
        <begin position="186"/>
        <end position="207"/>
    </location>
</feature>
<reference evidence="2 3" key="1">
    <citation type="submission" date="2020-04" db="EMBL/GenBank/DDBJ databases">
        <title>Gordonia sp. nov. TBRC 11910.</title>
        <authorList>
            <person name="Suriyachadkun C."/>
        </authorList>
    </citation>
    <scope>NUCLEOTIDE SEQUENCE [LARGE SCALE GENOMIC DNA]</scope>
    <source>
        <strain evidence="2 3">TBRC 11910</strain>
    </source>
</reference>
<evidence type="ECO:0000313" key="2">
    <source>
        <dbReference type="EMBL" id="NMO03073.1"/>
    </source>
</evidence>
<feature type="transmembrane region" description="Helical" evidence="1">
    <location>
        <begin position="258"/>
        <end position="280"/>
    </location>
</feature>
<dbReference type="Proteomes" id="UP000550729">
    <property type="component" value="Unassembled WGS sequence"/>
</dbReference>
<sequence>MILTPGQQFYRHGLRRMTGRDIDEGHRAATTLELFFDLTFVTAFGVAAAQFAHGVAAGHVVPATIAFAISLLAIVWAWTGYSWFASAFDNDDWLFRVLTLVQMLGVIIVAIGIPALFTSIEDGGELVGEVMVVGYVIMRVAVVAQWCRVLVDDPRYRGLALGNIVSVSVAQVGWVVFIIAPISLHTALPILCVLWLIDLSGPAITEVRSRRRGIGSPWHPHHIAERYSLLAIIAIGETITGTLASAQEISSAQGWSLSTVVIVGAGALVSFSLWWAYFLLPSAPILAVRRDKVLPWAYGHAIVYASITAVGAGVHVLGYVFDHEFHVSTFTAVTTVAVPVLIFLVAIFVLHAWLVGAVPRDIGHVVAFAAPLCAMAMGYFDLPLWACVLVVLASPLSVVFSYELWEWRTLAAQLDAALDRAH</sequence>
<evidence type="ECO:0000256" key="1">
    <source>
        <dbReference type="SAM" id="Phobius"/>
    </source>
</evidence>
<feature type="transmembrane region" description="Helical" evidence="1">
    <location>
        <begin position="34"/>
        <end position="53"/>
    </location>
</feature>
<keyword evidence="1" id="KW-1133">Transmembrane helix</keyword>
<keyword evidence="1" id="KW-0812">Transmembrane</keyword>
<keyword evidence="1" id="KW-0472">Membrane</keyword>
<dbReference type="EMBL" id="JABBNB010000019">
    <property type="protein sequence ID" value="NMO03073.1"/>
    <property type="molecule type" value="Genomic_DNA"/>
</dbReference>
<name>A0A848L395_9ACTN</name>
<dbReference type="Pfam" id="PF06772">
    <property type="entry name" value="LtrA"/>
    <property type="match status" value="1"/>
</dbReference>
<dbReference type="RefSeq" id="WP_170195572.1">
    <property type="nucleotide sequence ID" value="NZ_JABBNB010000019.1"/>
</dbReference>
<dbReference type="PANTHER" id="PTHR36840:SF1">
    <property type="entry name" value="BLL5714 PROTEIN"/>
    <property type="match status" value="1"/>
</dbReference>
<dbReference type="AlphaFoldDB" id="A0A848L395"/>
<proteinExistence type="predicted"/>
<feature type="transmembrane region" description="Helical" evidence="1">
    <location>
        <begin position="301"/>
        <end position="321"/>
    </location>
</feature>
<comment type="caution">
    <text evidence="2">The sequence shown here is derived from an EMBL/GenBank/DDBJ whole genome shotgun (WGS) entry which is preliminary data.</text>
</comment>
<dbReference type="InterPro" id="IPR010640">
    <property type="entry name" value="Low_temperature_requirement_A"/>
</dbReference>
<feature type="transmembrane region" description="Helical" evidence="1">
    <location>
        <begin position="59"/>
        <end position="81"/>
    </location>
</feature>